<keyword evidence="1 4" id="KW-0479">Metal-binding</keyword>
<protein>
    <recommendedName>
        <fullName evidence="9">Alcohol dehydrogenase</fullName>
    </recommendedName>
</protein>
<dbReference type="PANTHER" id="PTHR43401:SF2">
    <property type="entry name" value="L-THREONINE 3-DEHYDROGENASE"/>
    <property type="match status" value="1"/>
</dbReference>
<dbReference type="InterPro" id="IPR013149">
    <property type="entry name" value="ADH-like_C"/>
</dbReference>
<comment type="similarity">
    <text evidence="4">Belongs to the zinc-containing alcohol dehydrogenase family.</text>
</comment>
<dbReference type="GO" id="GO:0051262">
    <property type="term" value="P:protein tetramerization"/>
    <property type="evidence" value="ECO:0007669"/>
    <property type="project" value="UniProtKB-ARBA"/>
</dbReference>
<dbReference type="KEGG" id="hlr:HALLA_01915"/>
<dbReference type="PROSITE" id="PS00059">
    <property type="entry name" value="ADH_ZINC"/>
    <property type="match status" value="1"/>
</dbReference>
<keyword evidence="2 4" id="KW-0862">Zinc</keyword>
<dbReference type="InterPro" id="IPR036291">
    <property type="entry name" value="NAD(P)-bd_dom_sf"/>
</dbReference>
<dbReference type="InterPro" id="IPR013154">
    <property type="entry name" value="ADH-like_N"/>
</dbReference>
<dbReference type="Pfam" id="PF08240">
    <property type="entry name" value="ADH_N"/>
    <property type="match status" value="1"/>
</dbReference>
<dbReference type="InterPro" id="IPR011032">
    <property type="entry name" value="GroES-like_sf"/>
</dbReference>
<sequence>MGHEVGGTVVEVGDDVDIEIGTEIVLNPLVACEECSCCEESKYNLCRDLQVIGAQRPGAYAERVTAPASNVVPLPDGVSPQAAAVSEPVTVAFHAVMQSPLRDGHSVAVIGLGPIGLGLVQLVKAAGAGPIFASGHREARRELAAECGADVVIDPRETDPIEQIRSKTDGGVDVAFEMAGRESALNDAINATKPGGHTTLVGVFEDDVEIDPMDLVNNERSVNASAAYRTGPHADRDFSAVLEKFATGEIDHEPLVTSRIGLEDIVDDGFEALANADSGEVKVLVQP</sequence>
<dbReference type="GO" id="GO:0016616">
    <property type="term" value="F:oxidoreductase activity, acting on the CH-OH group of donors, NAD or NADP as acceptor"/>
    <property type="evidence" value="ECO:0007669"/>
    <property type="project" value="UniProtKB-ARBA"/>
</dbReference>
<evidence type="ECO:0000256" key="3">
    <source>
        <dbReference type="ARBA" id="ARBA00023002"/>
    </source>
</evidence>
<dbReference type="Gene3D" id="3.40.50.720">
    <property type="entry name" value="NAD(P)-binding Rossmann-like Domain"/>
    <property type="match status" value="1"/>
</dbReference>
<dbReference type="Gene3D" id="3.90.180.10">
    <property type="entry name" value="Medium-chain alcohol dehydrogenases, catalytic domain"/>
    <property type="match status" value="1"/>
</dbReference>
<proteinExistence type="inferred from homology"/>
<evidence type="ECO:0000256" key="4">
    <source>
        <dbReference type="RuleBase" id="RU361277"/>
    </source>
</evidence>
<evidence type="ECO:0000313" key="8">
    <source>
        <dbReference type="Proteomes" id="UP000019024"/>
    </source>
</evidence>
<dbReference type="GO" id="GO:0043168">
    <property type="term" value="F:anion binding"/>
    <property type="evidence" value="ECO:0007669"/>
    <property type="project" value="UniProtKB-ARBA"/>
</dbReference>
<dbReference type="InterPro" id="IPR050129">
    <property type="entry name" value="Zn_alcohol_dh"/>
</dbReference>
<evidence type="ECO:0000313" key="7">
    <source>
        <dbReference type="EMBL" id="AHG02085.1"/>
    </source>
</evidence>
<dbReference type="InterPro" id="IPR002328">
    <property type="entry name" value="ADH_Zn_CS"/>
</dbReference>
<evidence type="ECO:0000256" key="1">
    <source>
        <dbReference type="ARBA" id="ARBA00022723"/>
    </source>
</evidence>
<geneLocation type="plasmid" evidence="7">
    <name>unnamed</name>
</geneLocation>
<reference evidence="7 8" key="1">
    <citation type="submission" date="2014-01" db="EMBL/GenBank/DDBJ databases">
        <authorList>
            <consortium name="DOE Joint Genome Institute"/>
            <person name="Anderson I."/>
            <person name="Huntemann M."/>
            <person name="Han J."/>
            <person name="Chen A."/>
            <person name="Kyrpides N."/>
            <person name="Mavromatis K."/>
            <person name="Markowitz V."/>
            <person name="Palaniappan K."/>
            <person name="Ivanova N."/>
            <person name="Schaumberg A."/>
            <person name="Pati A."/>
            <person name="Liolios K."/>
            <person name="Nordberg H.P."/>
            <person name="Cantor M.N."/>
            <person name="Hua S.X."/>
            <person name="Woyke T."/>
        </authorList>
    </citation>
    <scope>NUCLEOTIDE SEQUENCE [LARGE SCALE GENOMIC DNA]</scope>
    <source>
        <strain evidence="7 8">XH-48</strain>
        <plasmid evidence="8">2</plasmid>
    </source>
</reference>
<evidence type="ECO:0008006" key="9">
    <source>
        <dbReference type="Google" id="ProtNLM"/>
    </source>
</evidence>
<comment type="cofactor">
    <cofactor evidence="4">
        <name>Zn(2+)</name>
        <dbReference type="ChEBI" id="CHEBI:29105"/>
    </cofactor>
</comment>
<name>W0JXZ9_9EURY</name>
<dbReference type="eggNOG" id="arCOG01459">
    <property type="taxonomic scope" value="Archaea"/>
</dbReference>
<dbReference type="EMBL" id="CP007057">
    <property type="protein sequence ID" value="AHG02085.1"/>
    <property type="molecule type" value="Genomic_DNA"/>
</dbReference>
<dbReference type="SUPFAM" id="SSF51735">
    <property type="entry name" value="NAD(P)-binding Rossmann-fold domains"/>
    <property type="match status" value="1"/>
</dbReference>
<feature type="domain" description="Alcohol dehydrogenase-like C-terminal" evidence="5">
    <location>
        <begin position="114"/>
        <end position="245"/>
    </location>
</feature>
<accession>W0JXZ9</accession>
<dbReference type="AlphaFoldDB" id="W0JXZ9"/>
<organism evidence="7 8">
    <name type="scientific">Halostagnicola larsenii XH-48</name>
    <dbReference type="NCBI Taxonomy" id="797299"/>
    <lineage>
        <taxon>Archaea</taxon>
        <taxon>Methanobacteriati</taxon>
        <taxon>Methanobacteriota</taxon>
        <taxon>Stenosarchaea group</taxon>
        <taxon>Halobacteria</taxon>
        <taxon>Halobacteriales</taxon>
        <taxon>Natrialbaceae</taxon>
        <taxon>Halostagnicola</taxon>
    </lineage>
</organism>
<keyword evidence="8" id="KW-1185">Reference proteome</keyword>
<evidence type="ECO:0000259" key="6">
    <source>
        <dbReference type="Pfam" id="PF08240"/>
    </source>
</evidence>
<feature type="domain" description="Alcohol dehydrogenase-like N-terminal" evidence="6">
    <location>
        <begin position="1"/>
        <end position="76"/>
    </location>
</feature>
<dbReference type="Proteomes" id="UP000019024">
    <property type="component" value="Plasmid unnamed2"/>
</dbReference>
<evidence type="ECO:0000259" key="5">
    <source>
        <dbReference type="Pfam" id="PF00107"/>
    </source>
</evidence>
<dbReference type="HOGENOM" id="CLU_026673_11_0_2"/>
<dbReference type="GO" id="GO:0008270">
    <property type="term" value="F:zinc ion binding"/>
    <property type="evidence" value="ECO:0007669"/>
    <property type="project" value="InterPro"/>
</dbReference>
<dbReference type="GO" id="GO:0030554">
    <property type="term" value="F:adenyl nucleotide binding"/>
    <property type="evidence" value="ECO:0007669"/>
    <property type="project" value="UniProtKB-ARBA"/>
</dbReference>
<gene>
    <name evidence="7" type="ORF">HALLA_01915</name>
</gene>
<dbReference type="Pfam" id="PF00107">
    <property type="entry name" value="ADH_zinc_N"/>
    <property type="match status" value="1"/>
</dbReference>
<keyword evidence="3" id="KW-0560">Oxidoreductase</keyword>
<keyword evidence="7" id="KW-0614">Plasmid</keyword>
<dbReference type="PANTHER" id="PTHR43401">
    <property type="entry name" value="L-THREONINE 3-DEHYDROGENASE"/>
    <property type="match status" value="1"/>
</dbReference>
<dbReference type="GO" id="GO:0044281">
    <property type="term" value="P:small molecule metabolic process"/>
    <property type="evidence" value="ECO:0007669"/>
    <property type="project" value="UniProtKB-ARBA"/>
</dbReference>
<evidence type="ECO:0000256" key="2">
    <source>
        <dbReference type="ARBA" id="ARBA00022833"/>
    </source>
</evidence>
<dbReference type="SUPFAM" id="SSF50129">
    <property type="entry name" value="GroES-like"/>
    <property type="match status" value="1"/>
</dbReference>